<gene>
    <name evidence="1" type="ORF">BDY19DRAFT_864797</name>
</gene>
<evidence type="ECO:0000313" key="2">
    <source>
        <dbReference type="Proteomes" id="UP001055072"/>
    </source>
</evidence>
<dbReference type="Proteomes" id="UP001055072">
    <property type="component" value="Unassembled WGS sequence"/>
</dbReference>
<accession>A0ACB8U0S7</accession>
<name>A0ACB8U0S7_9APHY</name>
<proteinExistence type="predicted"/>
<sequence>DYRAYQITRDELLTTSRGIAALLEGGLVWRLAVAKRGGEVPVRDVLLFPEDDEHTEILAATESCRAHVVLTLQDHYVICGVYRILTASSSDASITSWWPLQETWNASAYNVGYWSNQAEEWFQKRWGEFANGTAKPKPNQVWKKEL</sequence>
<organism evidence="1 2">
    <name type="scientific">Irpex rosettiformis</name>
    <dbReference type="NCBI Taxonomy" id="378272"/>
    <lineage>
        <taxon>Eukaryota</taxon>
        <taxon>Fungi</taxon>
        <taxon>Dikarya</taxon>
        <taxon>Basidiomycota</taxon>
        <taxon>Agaricomycotina</taxon>
        <taxon>Agaricomycetes</taxon>
        <taxon>Polyporales</taxon>
        <taxon>Irpicaceae</taxon>
        <taxon>Irpex</taxon>
    </lineage>
</organism>
<keyword evidence="2" id="KW-1185">Reference proteome</keyword>
<evidence type="ECO:0000313" key="1">
    <source>
        <dbReference type="EMBL" id="KAI0087684.1"/>
    </source>
</evidence>
<dbReference type="EMBL" id="MU274916">
    <property type="protein sequence ID" value="KAI0087684.1"/>
    <property type="molecule type" value="Genomic_DNA"/>
</dbReference>
<reference evidence="1" key="1">
    <citation type="journal article" date="2021" name="Environ. Microbiol.">
        <title>Gene family expansions and transcriptome signatures uncover fungal adaptations to wood decay.</title>
        <authorList>
            <person name="Hage H."/>
            <person name="Miyauchi S."/>
            <person name="Viragh M."/>
            <person name="Drula E."/>
            <person name="Min B."/>
            <person name="Chaduli D."/>
            <person name="Navarro D."/>
            <person name="Favel A."/>
            <person name="Norest M."/>
            <person name="Lesage-Meessen L."/>
            <person name="Balint B."/>
            <person name="Merenyi Z."/>
            <person name="de Eugenio L."/>
            <person name="Morin E."/>
            <person name="Martinez A.T."/>
            <person name="Baldrian P."/>
            <person name="Stursova M."/>
            <person name="Martinez M.J."/>
            <person name="Novotny C."/>
            <person name="Magnuson J.K."/>
            <person name="Spatafora J.W."/>
            <person name="Maurice S."/>
            <person name="Pangilinan J."/>
            <person name="Andreopoulos W."/>
            <person name="LaButti K."/>
            <person name="Hundley H."/>
            <person name="Na H."/>
            <person name="Kuo A."/>
            <person name="Barry K."/>
            <person name="Lipzen A."/>
            <person name="Henrissat B."/>
            <person name="Riley R."/>
            <person name="Ahrendt S."/>
            <person name="Nagy L.G."/>
            <person name="Grigoriev I.V."/>
            <person name="Martin F."/>
            <person name="Rosso M.N."/>
        </authorList>
    </citation>
    <scope>NUCLEOTIDE SEQUENCE</scope>
    <source>
        <strain evidence="1">CBS 384.51</strain>
    </source>
</reference>
<feature type="non-terminal residue" evidence="1">
    <location>
        <position position="1"/>
    </location>
</feature>
<protein>
    <submittedName>
        <fullName evidence="1">Uncharacterized protein</fullName>
    </submittedName>
</protein>
<feature type="non-terminal residue" evidence="1">
    <location>
        <position position="146"/>
    </location>
</feature>
<comment type="caution">
    <text evidence="1">The sequence shown here is derived from an EMBL/GenBank/DDBJ whole genome shotgun (WGS) entry which is preliminary data.</text>
</comment>